<name>A0A5M6IIN7_9PROT</name>
<protein>
    <submittedName>
        <fullName evidence="3">Cupredoxin domain-containing protein</fullName>
    </submittedName>
</protein>
<dbReference type="EMBL" id="VWPK01000105">
    <property type="protein sequence ID" value="KAA5608120.1"/>
    <property type="molecule type" value="Genomic_DNA"/>
</dbReference>
<keyword evidence="4" id="KW-1185">Reference proteome</keyword>
<gene>
    <name evidence="3" type="ORF">F1189_30595</name>
</gene>
<keyword evidence="1" id="KW-0732">Signal</keyword>
<accession>A0A5M6IIN7</accession>
<dbReference type="InterPro" id="IPR028096">
    <property type="entry name" value="EfeO_Cupredoxin"/>
</dbReference>
<dbReference type="AlphaFoldDB" id="A0A5M6IIN7"/>
<reference evidence="3 4" key="1">
    <citation type="submission" date="2019-09" db="EMBL/GenBank/DDBJ databases">
        <title>Genome sequence of Rhodovastum atsumiense, a diverse member of the Acetobacteraceae family of non-sulfur purple photosynthetic bacteria.</title>
        <authorList>
            <person name="Meyer T."/>
            <person name="Kyndt J."/>
        </authorList>
    </citation>
    <scope>NUCLEOTIDE SEQUENCE [LARGE SCALE GENOMIC DNA]</scope>
    <source>
        <strain evidence="3 4">DSM 21279</strain>
    </source>
</reference>
<dbReference type="Proteomes" id="UP000325255">
    <property type="component" value="Unassembled WGS sequence"/>
</dbReference>
<evidence type="ECO:0000259" key="2">
    <source>
        <dbReference type="Pfam" id="PF13473"/>
    </source>
</evidence>
<feature type="domain" description="EfeO-type cupredoxin-like" evidence="2">
    <location>
        <begin position="13"/>
        <end position="113"/>
    </location>
</feature>
<comment type="caution">
    <text evidence="3">The sequence shown here is derived from an EMBL/GenBank/DDBJ whole genome shotgun (WGS) entry which is preliminary data.</text>
</comment>
<dbReference type="InterPro" id="IPR008972">
    <property type="entry name" value="Cupredoxin"/>
</dbReference>
<dbReference type="RefSeq" id="WP_150045659.1">
    <property type="nucleotide sequence ID" value="NZ_OW485601.1"/>
</dbReference>
<feature type="signal peptide" evidence="1">
    <location>
        <begin position="1"/>
        <end position="26"/>
    </location>
</feature>
<evidence type="ECO:0000256" key="1">
    <source>
        <dbReference type="SAM" id="SignalP"/>
    </source>
</evidence>
<proteinExistence type="predicted"/>
<dbReference type="SUPFAM" id="SSF49503">
    <property type="entry name" value="Cupredoxins"/>
    <property type="match status" value="1"/>
</dbReference>
<evidence type="ECO:0000313" key="3">
    <source>
        <dbReference type="EMBL" id="KAA5608120.1"/>
    </source>
</evidence>
<dbReference type="Pfam" id="PF13473">
    <property type="entry name" value="Cupredoxin_1"/>
    <property type="match status" value="1"/>
</dbReference>
<evidence type="ECO:0000313" key="4">
    <source>
        <dbReference type="Proteomes" id="UP000325255"/>
    </source>
</evidence>
<organism evidence="3 4">
    <name type="scientific">Rhodovastum atsumiense</name>
    <dbReference type="NCBI Taxonomy" id="504468"/>
    <lineage>
        <taxon>Bacteria</taxon>
        <taxon>Pseudomonadati</taxon>
        <taxon>Pseudomonadota</taxon>
        <taxon>Alphaproteobacteria</taxon>
        <taxon>Acetobacterales</taxon>
        <taxon>Acetobacteraceae</taxon>
        <taxon>Rhodovastum</taxon>
    </lineage>
</organism>
<sequence>MQGRFLLLVNALAFAGALAAAPVARADEMPVFRIIMKDGTIEPTRLEVPANQPFKLEISNTGVSPVEFESASLHKEKVLIGGATSSLVFRRLAPGEYDFFDDFHPDAKAVLIAR</sequence>
<dbReference type="Gene3D" id="2.60.40.420">
    <property type="entry name" value="Cupredoxins - blue copper proteins"/>
    <property type="match status" value="1"/>
</dbReference>
<feature type="chain" id="PRO_5024443816" evidence="1">
    <location>
        <begin position="27"/>
        <end position="114"/>
    </location>
</feature>
<dbReference type="OrthoDB" id="7161040at2"/>